<dbReference type="EMBL" id="QTSX02006396">
    <property type="protein sequence ID" value="KAJ9055552.1"/>
    <property type="molecule type" value="Genomic_DNA"/>
</dbReference>
<proteinExistence type="predicted"/>
<reference evidence="1" key="1">
    <citation type="submission" date="2022-04" db="EMBL/GenBank/DDBJ databases">
        <title>Genome of the entomopathogenic fungus Entomophthora muscae.</title>
        <authorList>
            <person name="Elya C."/>
            <person name="Lovett B.R."/>
            <person name="Lee E."/>
            <person name="Macias A.M."/>
            <person name="Hajek A.E."/>
            <person name="De Bivort B.L."/>
            <person name="Kasson M.T."/>
            <person name="De Fine Licht H.H."/>
            <person name="Stajich J.E."/>
        </authorList>
    </citation>
    <scope>NUCLEOTIDE SEQUENCE</scope>
    <source>
        <strain evidence="1">Berkeley</strain>
    </source>
</reference>
<name>A0ACC2RZM5_9FUNG</name>
<keyword evidence="2" id="KW-1185">Reference proteome</keyword>
<evidence type="ECO:0000313" key="1">
    <source>
        <dbReference type="EMBL" id="KAJ9055552.1"/>
    </source>
</evidence>
<sequence>MQKLENLPYRFPSSPGSDSSDAYSTPQERKAILDFLSEYNHEFPILSSPNIHQLLSTPETYYSHQLKDYICLVSGMRPEFREPLRQALASACLLYIDQSDTLVPDGPYFMARFIMAHAIAKIYTGFNLTS</sequence>
<comment type="caution">
    <text evidence="1">The sequence shown here is derived from an EMBL/GenBank/DDBJ whole genome shotgun (WGS) entry which is preliminary data.</text>
</comment>
<organism evidence="1 2">
    <name type="scientific">Entomophthora muscae</name>
    <dbReference type="NCBI Taxonomy" id="34485"/>
    <lineage>
        <taxon>Eukaryota</taxon>
        <taxon>Fungi</taxon>
        <taxon>Fungi incertae sedis</taxon>
        <taxon>Zoopagomycota</taxon>
        <taxon>Entomophthoromycotina</taxon>
        <taxon>Entomophthoromycetes</taxon>
        <taxon>Entomophthorales</taxon>
        <taxon>Entomophthoraceae</taxon>
        <taxon>Entomophthora</taxon>
    </lineage>
</organism>
<accession>A0ACC2RZM5</accession>
<evidence type="ECO:0000313" key="2">
    <source>
        <dbReference type="Proteomes" id="UP001165960"/>
    </source>
</evidence>
<dbReference type="Proteomes" id="UP001165960">
    <property type="component" value="Unassembled WGS sequence"/>
</dbReference>
<protein>
    <submittedName>
        <fullName evidence="1">Uncharacterized protein</fullName>
    </submittedName>
</protein>
<gene>
    <name evidence="1" type="ORF">DSO57_1002844</name>
</gene>